<gene>
    <name evidence="3" type="ORF">FKW44_023205</name>
</gene>
<keyword evidence="4" id="KW-1185">Reference proteome</keyword>
<dbReference type="GO" id="GO:0001227">
    <property type="term" value="F:DNA-binding transcription repressor activity, RNA polymerase II-specific"/>
    <property type="evidence" value="ECO:0007669"/>
    <property type="project" value="InterPro"/>
</dbReference>
<organism evidence="3 4">
    <name type="scientific">Caligus rogercresseyi</name>
    <name type="common">Sea louse</name>
    <dbReference type="NCBI Taxonomy" id="217165"/>
    <lineage>
        <taxon>Eukaryota</taxon>
        <taxon>Metazoa</taxon>
        <taxon>Ecdysozoa</taxon>
        <taxon>Arthropoda</taxon>
        <taxon>Crustacea</taxon>
        <taxon>Multicrustacea</taxon>
        <taxon>Hexanauplia</taxon>
        <taxon>Copepoda</taxon>
        <taxon>Siphonostomatoida</taxon>
        <taxon>Caligidae</taxon>
        <taxon>Caligus</taxon>
    </lineage>
</organism>
<reference evidence="4" key="1">
    <citation type="submission" date="2021-01" db="EMBL/GenBank/DDBJ databases">
        <title>Caligus Genome Assembly.</title>
        <authorList>
            <person name="Gallardo-Escarate C."/>
        </authorList>
    </citation>
    <scope>NUCLEOTIDE SEQUENCE [LARGE SCALE GENOMIC DNA]</scope>
</reference>
<evidence type="ECO:0000313" key="3">
    <source>
        <dbReference type="EMBL" id="QQP35082.1"/>
    </source>
</evidence>
<dbReference type="PANTHER" id="PTHR13076:SF9">
    <property type="entry name" value="COILED-COIL AND C2 DOMAIN-CONTAINING PROTEIN 1-LIKE"/>
    <property type="match status" value="1"/>
</dbReference>
<dbReference type="OrthoDB" id="19996at2759"/>
<feature type="domain" description="DM14" evidence="2">
    <location>
        <begin position="58"/>
        <end position="116"/>
    </location>
</feature>
<protein>
    <recommendedName>
        <fullName evidence="2">DM14 domain-containing protein</fullName>
    </recommendedName>
</protein>
<evidence type="ECO:0000256" key="1">
    <source>
        <dbReference type="SAM" id="MobiDB-lite"/>
    </source>
</evidence>
<evidence type="ECO:0000313" key="4">
    <source>
        <dbReference type="Proteomes" id="UP000595437"/>
    </source>
</evidence>
<feature type="region of interest" description="Disordered" evidence="1">
    <location>
        <begin position="1"/>
        <end position="51"/>
    </location>
</feature>
<feature type="region of interest" description="Disordered" evidence="1">
    <location>
        <begin position="69"/>
        <end position="120"/>
    </location>
</feature>
<dbReference type="InterPro" id="IPR039725">
    <property type="entry name" value="CC2D1A/B"/>
</dbReference>
<dbReference type="PANTHER" id="PTHR13076">
    <property type="entry name" value="COILED-COIL AND C2 DOMAIN-CONTAINING PROTEIN 1-LIKE"/>
    <property type="match status" value="1"/>
</dbReference>
<accession>A0A7T8JTZ6</accession>
<dbReference type="SMART" id="SM00685">
    <property type="entry name" value="DM14"/>
    <property type="match status" value="1"/>
</dbReference>
<sequence>MVSACLADPSKDVDVDLEGDDADLLNELDDMFSDEEEEEMNPPNPPASSEIYTKSNLLSILESRISMYSSAKNAAESSGNSSHARRYGRALDQMKDSRRRIQSGRAVNEDDLPPPLTEKQ</sequence>
<name>A0A7T8JTZ6_CALRO</name>
<feature type="compositionally biased region" description="Acidic residues" evidence="1">
    <location>
        <begin position="15"/>
        <end position="40"/>
    </location>
</feature>
<dbReference type="AlphaFoldDB" id="A0A7T8JTZ6"/>
<feature type="compositionally biased region" description="Polar residues" evidence="1">
    <location>
        <begin position="69"/>
        <end position="82"/>
    </location>
</feature>
<dbReference type="Pfam" id="PF21528">
    <property type="entry name" value="CC2D1A-B_DM14"/>
    <property type="match status" value="1"/>
</dbReference>
<dbReference type="EMBL" id="CP045907">
    <property type="protein sequence ID" value="QQP35082.1"/>
    <property type="molecule type" value="Genomic_DNA"/>
</dbReference>
<evidence type="ECO:0000259" key="2">
    <source>
        <dbReference type="SMART" id="SM00685"/>
    </source>
</evidence>
<dbReference type="Proteomes" id="UP000595437">
    <property type="component" value="Chromosome 18"/>
</dbReference>
<proteinExistence type="predicted"/>
<dbReference type="InterPro" id="IPR006608">
    <property type="entry name" value="CC2D1A/B_DM14"/>
</dbReference>